<reference evidence="1" key="1">
    <citation type="journal article" date="2011" name="Proc. Natl. Acad. Sci. U.S.A.">
        <title>The genome of the fire ant Solenopsis invicta.</title>
        <authorList>
            <person name="Wurm Y."/>
            <person name="Wang J."/>
            <person name="Riba-Grognuz O."/>
            <person name="Corona M."/>
            <person name="Nygaard S."/>
            <person name="Hunt B.G."/>
            <person name="Ingram K.K."/>
            <person name="Falquet L."/>
            <person name="Nipitwattanaphon M."/>
            <person name="Gotzek D."/>
            <person name="Dijkstra M.B."/>
            <person name="Oettler J."/>
            <person name="Comtesse F."/>
            <person name="Shih C.J."/>
            <person name="Wu W.J."/>
            <person name="Yang C.C."/>
            <person name="Thomas J."/>
            <person name="Beaudoing E."/>
            <person name="Pradervand S."/>
            <person name="Flegel V."/>
            <person name="Cook E.D."/>
            <person name="Fabbretti R."/>
            <person name="Stockinger H."/>
            <person name="Long L."/>
            <person name="Farmerie W.G."/>
            <person name="Oakey J."/>
            <person name="Boomsma J.J."/>
            <person name="Pamilo P."/>
            <person name="Yi S.V."/>
            <person name="Heinze J."/>
            <person name="Goodisman M.A."/>
            <person name="Farinelli L."/>
            <person name="Harshman K."/>
            <person name="Hulo N."/>
            <person name="Cerutti L."/>
            <person name="Xenarios I."/>
            <person name="Shoemaker D."/>
            <person name="Keller L."/>
        </authorList>
    </citation>
    <scope>NUCLEOTIDE SEQUENCE [LARGE SCALE GENOMIC DNA]</scope>
</reference>
<proteinExistence type="predicted"/>
<accession>E9IEH9</accession>
<gene>
    <name evidence="1" type="ORF">SINV_05141</name>
</gene>
<feature type="non-terminal residue" evidence="1">
    <location>
        <position position="132"/>
    </location>
</feature>
<dbReference type="EMBL" id="GL762618">
    <property type="protein sequence ID" value="EFZ21024.1"/>
    <property type="molecule type" value="Genomic_DNA"/>
</dbReference>
<dbReference type="AlphaFoldDB" id="E9IEH9"/>
<dbReference type="HOGENOM" id="CLU_1919679_0_0_1"/>
<organism>
    <name type="scientific">Solenopsis invicta</name>
    <name type="common">Red imported fire ant</name>
    <name type="synonym">Solenopsis wagneri</name>
    <dbReference type="NCBI Taxonomy" id="13686"/>
    <lineage>
        <taxon>Eukaryota</taxon>
        <taxon>Metazoa</taxon>
        <taxon>Ecdysozoa</taxon>
        <taxon>Arthropoda</taxon>
        <taxon>Hexapoda</taxon>
        <taxon>Insecta</taxon>
        <taxon>Pterygota</taxon>
        <taxon>Neoptera</taxon>
        <taxon>Endopterygota</taxon>
        <taxon>Hymenoptera</taxon>
        <taxon>Apocrita</taxon>
        <taxon>Aculeata</taxon>
        <taxon>Formicoidea</taxon>
        <taxon>Formicidae</taxon>
        <taxon>Myrmicinae</taxon>
        <taxon>Solenopsis</taxon>
    </lineage>
</organism>
<protein>
    <submittedName>
        <fullName evidence="1">Uncharacterized protein</fullName>
    </submittedName>
</protein>
<name>E9IEH9_SOLIN</name>
<sequence>MESLQAHMKKSERGNRWRRIKYNCRSKKFVVLEVITDWDHPIEDLWETFDDTNDIIVIERMYRKKCIKEEKKLIDESTENIIEDLKVWGGHSRIKVRPFITPVKQCFKCFRYRHIKAVCESEELCIVCREGT</sequence>
<evidence type="ECO:0000313" key="1">
    <source>
        <dbReference type="EMBL" id="EFZ21024.1"/>
    </source>
</evidence>